<evidence type="ECO:0000313" key="1">
    <source>
        <dbReference type="EMBL" id="CAD7699763.1"/>
    </source>
</evidence>
<accession>A0A8S1IXS2</accession>
<dbReference type="Gene3D" id="3.40.1740.10">
    <property type="entry name" value="VC0467-like"/>
    <property type="match status" value="1"/>
</dbReference>
<name>A0A8S1IXS2_9CHLO</name>
<dbReference type="SUPFAM" id="SSF143456">
    <property type="entry name" value="VC0467-like"/>
    <property type="match status" value="1"/>
</dbReference>
<proteinExistence type="predicted"/>
<reference evidence="1" key="1">
    <citation type="submission" date="2020-12" db="EMBL/GenBank/DDBJ databases">
        <authorList>
            <person name="Iha C."/>
        </authorList>
    </citation>
    <scope>NUCLEOTIDE SEQUENCE</scope>
</reference>
<organism evidence="1 2">
    <name type="scientific">Ostreobium quekettii</name>
    <dbReference type="NCBI Taxonomy" id="121088"/>
    <lineage>
        <taxon>Eukaryota</taxon>
        <taxon>Viridiplantae</taxon>
        <taxon>Chlorophyta</taxon>
        <taxon>core chlorophytes</taxon>
        <taxon>Ulvophyceae</taxon>
        <taxon>TCBD clade</taxon>
        <taxon>Bryopsidales</taxon>
        <taxon>Ostreobineae</taxon>
        <taxon>Ostreobiaceae</taxon>
        <taxon>Ostreobium</taxon>
    </lineage>
</organism>
<gene>
    <name evidence="1" type="ORF">OSTQU699_LOCUS5122</name>
</gene>
<evidence type="ECO:0000313" key="2">
    <source>
        <dbReference type="Proteomes" id="UP000708148"/>
    </source>
</evidence>
<dbReference type="OrthoDB" id="272750at2759"/>
<protein>
    <submittedName>
        <fullName evidence="1">Uncharacterized protein</fullName>
    </submittedName>
</protein>
<dbReference type="EMBL" id="CAJHUC010001107">
    <property type="protein sequence ID" value="CAD7699763.1"/>
    <property type="molecule type" value="Genomic_DNA"/>
</dbReference>
<keyword evidence="2" id="KW-1185">Reference proteome</keyword>
<sequence length="221" mass="23995">MGTSAPLLRSVYRSVLRSARRIDENPGLKALLGAADNSSDLCSEARVVLENYMQGRTLYIPDPQSKYSLVDRAREGSVLLRRMGSLDQGLGALRFLNRIIEGGKKQQLLNDQLSPLAAERMPDSRDKVSLAEEPAPGVVLLAHPCLGGWFSRTAVLLVEHNKLGSRGVCLNKPLAATLKDIKEKALRAIRDAGGSLDFVEVEVEGFGVVKLQTQAGAPQHQ</sequence>
<comment type="caution">
    <text evidence="1">The sequence shown here is derived from an EMBL/GenBank/DDBJ whole genome shotgun (WGS) entry which is preliminary data.</text>
</comment>
<dbReference type="AlphaFoldDB" id="A0A8S1IXS2"/>
<dbReference type="Proteomes" id="UP000708148">
    <property type="component" value="Unassembled WGS sequence"/>
</dbReference>